<dbReference type="AlphaFoldDB" id="A0A327YAR6"/>
<feature type="transmembrane region" description="Helical" evidence="7">
    <location>
        <begin position="14"/>
        <end position="35"/>
    </location>
</feature>
<keyword evidence="6 7" id="KW-0472">Membrane</keyword>
<dbReference type="Pfam" id="PF00528">
    <property type="entry name" value="BPD_transp_1"/>
    <property type="match status" value="1"/>
</dbReference>
<evidence type="ECO:0000256" key="5">
    <source>
        <dbReference type="ARBA" id="ARBA00022989"/>
    </source>
</evidence>
<evidence type="ECO:0000256" key="2">
    <source>
        <dbReference type="ARBA" id="ARBA00022448"/>
    </source>
</evidence>
<keyword evidence="5 7" id="KW-1133">Transmembrane helix</keyword>
<keyword evidence="2 7" id="KW-0813">Transport</keyword>
<dbReference type="SUPFAM" id="SSF161098">
    <property type="entry name" value="MetI-like"/>
    <property type="match status" value="1"/>
</dbReference>
<keyword evidence="10" id="KW-1185">Reference proteome</keyword>
<dbReference type="PROSITE" id="PS50928">
    <property type="entry name" value="ABC_TM1"/>
    <property type="match status" value="1"/>
</dbReference>
<keyword evidence="4 7" id="KW-0812">Transmembrane</keyword>
<comment type="caution">
    <text evidence="9">The sequence shown here is derived from an EMBL/GenBank/DDBJ whole genome shotgun (WGS) entry which is preliminary data.</text>
</comment>
<feature type="domain" description="ABC transmembrane type-1" evidence="8">
    <location>
        <begin position="63"/>
        <end position="241"/>
    </location>
</feature>
<dbReference type="CDD" id="cd06261">
    <property type="entry name" value="TM_PBP2"/>
    <property type="match status" value="1"/>
</dbReference>
<reference evidence="9 10" key="1">
    <citation type="submission" date="2018-06" db="EMBL/GenBank/DDBJ databases">
        <title>Genomic Encyclopedia of Type Strains, Phase III (KMG-III): the genomes of soil and plant-associated and newly described type strains.</title>
        <authorList>
            <person name="Whitman W."/>
        </authorList>
    </citation>
    <scope>NUCLEOTIDE SEQUENCE [LARGE SCALE GENOMIC DNA]</scope>
    <source>
        <strain evidence="9 10">CGMCC 1.8979</strain>
    </source>
</reference>
<dbReference type="EMBL" id="QLMH01000011">
    <property type="protein sequence ID" value="RAK18228.1"/>
    <property type="molecule type" value="Genomic_DNA"/>
</dbReference>
<organism evidence="9 10">
    <name type="scientific">Paranoxybacillus vitaminiphilus</name>
    <dbReference type="NCBI Taxonomy" id="581036"/>
    <lineage>
        <taxon>Bacteria</taxon>
        <taxon>Bacillati</taxon>
        <taxon>Bacillota</taxon>
        <taxon>Bacilli</taxon>
        <taxon>Bacillales</taxon>
        <taxon>Anoxybacillaceae</taxon>
        <taxon>Paranoxybacillus</taxon>
    </lineage>
</organism>
<comment type="subcellular location">
    <subcellularLocation>
        <location evidence="1 7">Cell membrane</location>
        <topology evidence="1 7">Multi-pass membrane protein</topology>
    </subcellularLocation>
</comment>
<evidence type="ECO:0000313" key="9">
    <source>
        <dbReference type="EMBL" id="RAK18228.1"/>
    </source>
</evidence>
<sequence length="262" mass="28609">MAVPKMKSQTWKKVWPYAAAVGTLLLIWQVAAFFLPPYLLPGVPTVLERLAAGITEPEFLTSLKESLFRLIIGYPSACLLGGLLGLLAGLSRGFAVYLRSLIAILQSIPPITWIPFLIILFGFGNVPIITVIIIASFFPMALSVMNATEGINRTHLEVAKVLGATKGQLLRKVYLPETLPSFITGAQVAFGNAWRSLIASEMVGGASSGLGFSIKFAGEVAQMTDVLLYIVIIGMIAAFFDHVVLEWLKRRVLKWRYIEGAK</sequence>
<accession>A0A327YAR6</accession>
<dbReference type="Gene3D" id="1.10.3720.10">
    <property type="entry name" value="MetI-like"/>
    <property type="match status" value="1"/>
</dbReference>
<evidence type="ECO:0000256" key="3">
    <source>
        <dbReference type="ARBA" id="ARBA00022475"/>
    </source>
</evidence>
<evidence type="ECO:0000256" key="1">
    <source>
        <dbReference type="ARBA" id="ARBA00004651"/>
    </source>
</evidence>
<feature type="transmembrane region" description="Helical" evidence="7">
    <location>
        <begin position="226"/>
        <end position="248"/>
    </location>
</feature>
<dbReference type="InterPro" id="IPR000515">
    <property type="entry name" value="MetI-like"/>
</dbReference>
<evidence type="ECO:0000256" key="6">
    <source>
        <dbReference type="ARBA" id="ARBA00023136"/>
    </source>
</evidence>
<evidence type="ECO:0000256" key="4">
    <source>
        <dbReference type="ARBA" id="ARBA00022692"/>
    </source>
</evidence>
<feature type="transmembrane region" description="Helical" evidence="7">
    <location>
        <begin position="67"/>
        <end position="90"/>
    </location>
</feature>
<dbReference type="RefSeq" id="WP_245934786.1">
    <property type="nucleotide sequence ID" value="NZ_QLMH01000011.1"/>
</dbReference>
<keyword evidence="3" id="KW-1003">Cell membrane</keyword>
<dbReference type="GO" id="GO:0005886">
    <property type="term" value="C:plasma membrane"/>
    <property type="evidence" value="ECO:0007669"/>
    <property type="project" value="UniProtKB-SubCell"/>
</dbReference>
<dbReference type="PANTHER" id="PTHR30151:SF40">
    <property type="entry name" value="TRANSPORT SYSTEM INTEGRAL MEMBRANE PROTEIN"/>
    <property type="match status" value="1"/>
</dbReference>
<name>A0A327YAR6_9BACL</name>
<protein>
    <submittedName>
        <fullName evidence="9">NitT/TauT family transport system permease protein</fullName>
    </submittedName>
</protein>
<dbReference type="Proteomes" id="UP000248555">
    <property type="component" value="Unassembled WGS sequence"/>
</dbReference>
<dbReference type="PANTHER" id="PTHR30151">
    <property type="entry name" value="ALKANE SULFONATE ABC TRANSPORTER-RELATED, MEMBRANE SUBUNIT"/>
    <property type="match status" value="1"/>
</dbReference>
<dbReference type="GO" id="GO:0055085">
    <property type="term" value="P:transmembrane transport"/>
    <property type="evidence" value="ECO:0007669"/>
    <property type="project" value="InterPro"/>
</dbReference>
<evidence type="ECO:0000313" key="10">
    <source>
        <dbReference type="Proteomes" id="UP000248555"/>
    </source>
</evidence>
<proteinExistence type="inferred from homology"/>
<evidence type="ECO:0000256" key="7">
    <source>
        <dbReference type="RuleBase" id="RU363032"/>
    </source>
</evidence>
<gene>
    <name evidence="9" type="ORF">B0I26_11145</name>
</gene>
<feature type="transmembrane region" description="Helical" evidence="7">
    <location>
        <begin position="111"/>
        <end position="138"/>
    </location>
</feature>
<dbReference type="InterPro" id="IPR035906">
    <property type="entry name" value="MetI-like_sf"/>
</dbReference>
<evidence type="ECO:0000259" key="8">
    <source>
        <dbReference type="PROSITE" id="PS50928"/>
    </source>
</evidence>
<comment type="similarity">
    <text evidence="7">Belongs to the binding-protein-dependent transport system permease family.</text>
</comment>